<evidence type="ECO:0000313" key="2">
    <source>
        <dbReference type="Proteomes" id="UP000821845"/>
    </source>
</evidence>
<accession>A0ACB7SFR2</accession>
<dbReference type="EMBL" id="CM023484">
    <property type="protein sequence ID" value="KAH6932568.1"/>
    <property type="molecule type" value="Genomic_DNA"/>
</dbReference>
<protein>
    <submittedName>
        <fullName evidence="1">Uncharacterized protein</fullName>
    </submittedName>
</protein>
<comment type="caution">
    <text evidence="1">The sequence shown here is derived from an EMBL/GenBank/DDBJ whole genome shotgun (WGS) entry which is preliminary data.</text>
</comment>
<keyword evidence="2" id="KW-1185">Reference proteome</keyword>
<gene>
    <name evidence="1" type="ORF">HPB50_007613</name>
</gene>
<organism evidence="1 2">
    <name type="scientific">Hyalomma asiaticum</name>
    <name type="common">Tick</name>
    <dbReference type="NCBI Taxonomy" id="266040"/>
    <lineage>
        <taxon>Eukaryota</taxon>
        <taxon>Metazoa</taxon>
        <taxon>Ecdysozoa</taxon>
        <taxon>Arthropoda</taxon>
        <taxon>Chelicerata</taxon>
        <taxon>Arachnida</taxon>
        <taxon>Acari</taxon>
        <taxon>Parasitiformes</taxon>
        <taxon>Ixodida</taxon>
        <taxon>Ixodoidea</taxon>
        <taxon>Ixodidae</taxon>
        <taxon>Hyalomminae</taxon>
        <taxon>Hyalomma</taxon>
    </lineage>
</organism>
<sequence>MFVGAVSEEYCFSFGLHGIAAAVLAATSSPFADPSSLKNASAQERERRPEMYRRRLLLRNARVGSTSAGRCTVLVYNLELQHESRLQLARLRRIYHLCCSSPLAVRAVTGRTTGLSETGD</sequence>
<dbReference type="Proteomes" id="UP000821845">
    <property type="component" value="Chromosome 4"/>
</dbReference>
<name>A0ACB7SFR2_HYAAI</name>
<reference evidence="1" key="1">
    <citation type="submission" date="2020-05" db="EMBL/GenBank/DDBJ databases">
        <title>Large-scale comparative analyses of tick genomes elucidate their genetic diversity and vector capacities.</title>
        <authorList>
            <person name="Jia N."/>
            <person name="Wang J."/>
            <person name="Shi W."/>
            <person name="Du L."/>
            <person name="Sun Y."/>
            <person name="Zhan W."/>
            <person name="Jiang J."/>
            <person name="Wang Q."/>
            <person name="Zhang B."/>
            <person name="Ji P."/>
            <person name="Sakyi L.B."/>
            <person name="Cui X."/>
            <person name="Yuan T."/>
            <person name="Jiang B."/>
            <person name="Yang W."/>
            <person name="Lam T.T.-Y."/>
            <person name="Chang Q."/>
            <person name="Ding S."/>
            <person name="Wang X."/>
            <person name="Zhu J."/>
            <person name="Ruan X."/>
            <person name="Zhao L."/>
            <person name="Wei J."/>
            <person name="Que T."/>
            <person name="Du C."/>
            <person name="Cheng J."/>
            <person name="Dai P."/>
            <person name="Han X."/>
            <person name="Huang E."/>
            <person name="Gao Y."/>
            <person name="Liu J."/>
            <person name="Shao H."/>
            <person name="Ye R."/>
            <person name="Li L."/>
            <person name="Wei W."/>
            <person name="Wang X."/>
            <person name="Wang C."/>
            <person name="Yang T."/>
            <person name="Huo Q."/>
            <person name="Li W."/>
            <person name="Guo W."/>
            <person name="Chen H."/>
            <person name="Zhou L."/>
            <person name="Ni X."/>
            <person name="Tian J."/>
            <person name="Zhou Y."/>
            <person name="Sheng Y."/>
            <person name="Liu T."/>
            <person name="Pan Y."/>
            <person name="Xia L."/>
            <person name="Li J."/>
            <person name="Zhao F."/>
            <person name="Cao W."/>
        </authorList>
    </citation>
    <scope>NUCLEOTIDE SEQUENCE</scope>
    <source>
        <strain evidence="1">Hyas-2018</strain>
    </source>
</reference>
<proteinExistence type="predicted"/>
<evidence type="ECO:0000313" key="1">
    <source>
        <dbReference type="EMBL" id="KAH6932568.1"/>
    </source>
</evidence>